<evidence type="ECO:0000313" key="3">
    <source>
        <dbReference type="EMBL" id="ERN13957.1"/>
    </source>
</evidence>
<accession>W1PV96</accession>
<organism evidence="3 4">
    <name type="scientific">Amborella trichopoda</name>
    <dbReference type="NCBI Taxonomy" id="13333"/>
    <lineage>
        <taxon>Eukaryota</taxon>
        <taxon>Viridiplantae</taxon>
        <taxon>Streptophyta</taxon>
        <taxon>Embryophyta</taxon>
        <taxon>Tracheophyta</taxon>
        <taxon>Spermatophyta</taxon>
        <taxon>Magnoliopsida</taxon>
        <taxon>Amborellales</taxon>
        <taxon>Amborellaceae</taxon>
        <taxon>Amborella</taxon>
    </lineage>
</organism>
<proteinExistence type="predicted"/>
<gene>
    <name evidence="3" type="ORF">AMTR_s00021p00144990</name>
</gene>
<reference evidence="4" key="1">
    <citation type="journal article" date="2013" name="Science">
        <title>The Amborella genome and the evolution of flowering plants.</title>
        <authorList>
            <consortium name="Amborella Genome Project"/>
        </authorList>
    </citation>
    <scope>NUCLEOTIDE SEQUENCE [LARGE SCALE GENOMIC DNA]</scope>
</reference>
<evidence type="ECO:0000256" key="1">
    <source>
        <dbReference type="SAM" id="MobiDB-lite"/>
    </source>
</evidence>
<evidence type="ECO:0000313" key="4">
    <source>
        <dbReference type="Proteomes" id="UP000017836"/>
    </source>
</evidence>
<feature type="region of interest" description="Disordered" evidence="1">
    <location>
        <begin position="79"/>
        <end position="101"/>
    </location>
</feature>
<keyword evidence="2" id="KW-0812">Transmembrane</keyword>
<dbReference type="EMBL" id="KI392560">
    <property type="protein sequence ID" value="ERN13957.1"/>
    <property type="molecule type" value="Genomic_DNA"/>
</dbReference>
<dbReference type="HOGENOM" id="CLU_2295456_0_0_1"/>
<dbReference type="Gramene" id="ERN13957">
    <property type="protein sequence ID" value="ERN13957"/>
    <property type="gene ID" value="AMTR_s00021p00144990"/>
</dbReference>
<evidence type="ECO:0008006" key="5">
    <source>
        <dbReference type="Google" id="ProtNLM"/>
    </source>
</evidence>
<sequence>MNSGSLIIELVVDVAPWHFLEPKVYIKRQSCYGYFAIEEMGFSRVWVLFLIVICVGLIVKSNCRVIRELDLVRVIQGNDGKRLVPGGPDPEHHNQPPGPHS</sequence>
<name>W1PV96_AMBTC</name>
<dbReference type="Proteomes" id="UP000017836">
    <property type="component" value="Unassembled WGS sequence"/>
</dbReference>
<evidence type="ECO:0000256" key="2">
    <source>
        <dbReference type="SAM" id="Phobius"/>
    </source>
</evidence>
<feature type="transmembrane region" description="Helical" evidence="2">
    <location>
        <begin position="42"/>
        <end position="59"/>
    </location>
</feature>
<dbReference type="AlphaFoldDB" id="W1PV96"/>
<protein>
    <recommendedName>
        <fullName evidence="5">Transmembrane protein</fullName>
    </recommendedName>
</protein>
<keyword evidence="4" id="KW-1185">Reference proteome</keyword>
<keyword evidence="2" id="KW-0472">Membrane</keyword>
<keyword evidence="2" id="KW-1133">Transmembrane helix</keyword>